<dbReference type="SMART" id="SM00671">
    <property type="entry name" value="SEL1"/>
    <property type="match status" value="1"/>
</dbReference>
<gene>
    <name evidence="1" type="ORF">KDM89_20480</name>
</gene>
<dbReference type="InterPro" id="IPR011990">
    <property type="entry name" value="TPR-like_helical_dom_sf"/>
</dbReference>
<accession>A0A941DQW7</accession>
<dbReference type="Gene3D" id="1.25.40.10">
    <property type="entry name" value="Tetratricopeptide repeat domain"/>
    <property type="match status" value="1"/>
</dbReference>
<evidence type="ECO:0000313" key="2">
    <source>
        <dbReference type="Proteomes" id="UP000680067"/>
    </source>
</evidence>
<proteinExistence type="predicted"/>
<comment type="caution">
    <text evidence="1">The sequence shown here is derived from an EMBL/GenBank/DDBJ whole genome shotgun (WGS) entry which is preliminary data.</text>
</comment>
<reference evidence="1" key="1">
    <citation type="submission" date="2021-04" db="EMBL/GenBank/DDBJ databases">
        <title>novel species isolated from subtropical streams in China.</title>
        <authorList>
            <person name="Lu H."/>
        </authorList>
    </citation>
    <scope>NUCLEOTIDE SEQUENCE</scope>
    <source>
        <strain evidence="1">LFS511W</strain>
    </source>
</reference>
<dbReference type="EMBL" id="JAGSPN010000292">
    <property type="protein sequence ID" value="MBR7784514.1"/>
    <property type="molecule type" value="Genomic_DNA"/>
</dbReference>
<name>A0A941DQW7_9BURK</name>
<protein>
    <submittedName>
        <fullName evidence="1">Sel1 repeat family protein</fullName>
    </submittedName>
</protein>
<organism evidence="1 2">
    <name type="scientific">Undibacterium luofuense</name>
    <dbReference type="NCBI Taxonomy" id="2828733"/>
    <lineage>
        <taxon>Bacteria</taxon>
        <taxon>Pseudomonadati</taxon>
        <taxon>Pseudomonadota</taxon>
        <taxon>Betaproteobacteria</taxon>
        <taxon>Burkholderiales</taxon>
        <taxon>Oxalobacteraceae</taxon>
        <taxon>Undibacterium</taxon>
    </lineage>
</organism>
<keyword evidence="2" id="KW-1185">Reference proteome</keyword>
<dbReference type="InterPro" id="IPR006597">
    <property type="entry name" value="Sel1-like"/>
</dbReference>
<feature type="non-terminal residue" evidence="1">
    <location>
        <position position="120"/>
    </location>
</feature>
<sequence>RLAVLLDSNKLAKKDNQRITELLELSAQQGNAIAGSYLGLGFQEGWWNLKWDNDKANYWFLRYQRHPLSQEQLGLAYEHGRLGHTKDLALALNWYQQALKNGNQKVAKRIEAICKKNALP</sequence>
<evidence type="ECO:0000313" key="1">
    <source>
        <dbReference type="EMBL" id="MBR7784514.1"/>
    </source>
</evidence>
<dbReference type="SUPFAM" id="SSF81901">
    <property type="entry name" value="HCP-like"/>
    <property type="match status" value="1"/>
</dbReference>
<dbReference type="AlphaFoldDB" id="A0A941DQW7"/>
<feature type="non-terminal residue" evidence="1">
    <location>
        <position position="1"/>
    </location>
</feature>
<dbReference type="Pfam" id="PF08238">
    <property type="entry name" value="Sel1"/>
    <property type="match status" value="2"/>
</dbReference>
<dbReference type="Proteomes" id="UP000680067">
    <property type="component" value="Unassembled WGS sequence"/>
</dbReference>